<keyword evidence="2 4" id="KW-0689">Ribosomal protein</keyword>
<protein>
    <submittedName>
        <fullName evidence="4">Putative ribosomal protein</fullName>
    </submittedName>
</protein>
<organism evidence="4">
    <name type="scientific">Amblyomma parvum</name>
    <name type="common">South American tick</name>
    <dbReference type="NCBI Taxonomy" id="251391"/>
    <lineage>
        <taxon>Eukaryota</taxon>
        <taxon>Metazoa</taxon>
        <taxon>Ecdysozoa</taxon>
        <taxon>Arthropoda</taxon>
        <taxon>Chelicerata</taxon>
        <taxon>Arachnida</taxon>
        <taxon>Acari</taxon>
        <taxon>Parasitiformes</taxon>
        <taxon>Ixodida</taxon>
        <taxon>Ixodoidea</taxon>
        <taxon>Ixodidae</taxon>
        <taxon>Amblyomminae</taxon>
        <taxon>Amblyomma</taxon>
    </lineage>
</organism>
<dbReference type="GO" id="GO:0032543">
    <property type="term" value="P:mitochondrial translation"/>
    <property type="evidence" value="ECO:0007669"/>
    <property type="project" value="TreeGrafter"/>
</dbReference>
<evidence type="ECO:0000256" key="3">
    <source>
        <dbReference type="ARBA" id="ARBA00023274"/>
    </source>
</evidence>
<dbReference type="NCBIfam" id="TIGR00165">
    <property type="entry name" value="S18"/>
    <property type="match status" value="1"/>
</dbReference>
<accession>A0A023FU16</accession>
<reference evidence="4" key="1">
    <citation type="submission" date="2014-03" db="EMBL/GenBank/DDBJ databases">
        <title>The sialotranscriptome of Amblyomma triste, Amblyomma parvum and Amblyomma cajennense ticks, uncovered by 454-based RNA-seq.</title>
        <authorList>
            <person name="Garcia G.R."/>
            <person name="Gardinassi L.G."/>
            <person name="Ribeiro J.M."/>
            <person name="Anatrielo E."/>
            <person name="Ferreira B.R."/>
            <person name="Moreira H.N."/>
            <person name="Mafra C."/>
            <person name="Olegario M.M."/>
            <person name="Szabo P.J."/>
            <person name="Miranda-Santos I.K."/>
            <person name="Maruyama S.R."/>
        </authorList>
    </citation>
    <scope>NUCLEOTIDE SEQUENCE</scope>
    <source>
        <strain evidence="4">Araguapaz</strain>
        <tissue evidence="4">Salivary glands</tissue>
    </source>
</reference>
<name>A0A023FU16_AMBPA</name>
<dbReference type="PANTHER" id="PTHR13479">
    <property type="entry name" value="30S RIBOSOMAL PROTEIN S18"/>
    <property type="match status" value="1"/>
</dbReference>
<evidence type="ECO:0000256" key="1">
    <source>
        <dbReference type="ARBA" id="ARBA00005589"/>
    </source>
</evidence>
<dbReference type="Gene3D" id="4.10.640.10">
    <property type="entry name" value="Ribosomal protein S18"/>
    <property type="match status" value="1"/>
</dbReference>
<dbReference type="InterPro" id="IPR001648">
    <property type="entry name" value="Ribosomal_bS18"/>
</dbReference>
<comment type="similarity">
    <text evidence="1">Belongs to the bacterial ribosomal protein bS18 family.</text>
</comment>
<dbReference type="InterPro" id="IPR018275">
    <property type="entry name" value="Ribosomal_bS18_CS"/>
</dbReference>
<dbReference type="PANTHER" id="PTHR13479:SF40">
    <property type="entry name" value="SMALL RIBOSOMAL SUBUNIT PROTEIN BS18M"/>
    <property type="match status" value="1"/>
</dbReference>
<evidence type="ECO:0000313" key="4">
    <source>
        <dbReference type="EMBL" id="JAC24924.1"/>
    </source>
</evidence>
<dbReference type="InterPro" id="IPR036870">
    <property type="entry name" value="Ribosomal_bS18_sf"/>
</dbReference>
<dbReference type="EMBL" id="GBBL01002396">
    <property type="protein sequence ID" value="JAC24924.1"/>
    <property type="molecule type" value="mRNA"/>
</dbReference>
<evidence type="ECO:0000256" key="2">
    <source>
        <dbReference type="ARBA" id="ARBA00022980"/>
    </source>
</evidence>
<dbReference type="FunFam" id="4.10.640.10:FF:000018">
    <property type="entry name" value="28S ribosomal protein S18C, mitochondrial"/>
    <property type="match status" value="1"/>
</dbReference>
<dbReference type="PROSITE" id="PS00057">
    <property type="entry name" value="RIBOSOMAL_S18"/>
    <property type="match status" value="1"/>
</dbReference>
<dbReference type="AlphaFoldDB" id="A0A023FU16"/>
<sequence>MENPFKKERRQCVLCKHKIDVDYKNVKLLSQFVSPYTGKLYEKHITGLCESQQKKVLREIMKAKKCGMMPHYLKMPKFLKDPKLFDPFKPTRPNPH</sequence>
<dbReference type="GO" id="GO:0003735">
    <property type="term" value="F:structural constituent of ribosome"/>
    <property type="evidence" value="ECO:0007669"/>
    <property type="project" value="InterPro"/>
</dbReference>
<keyword evidence="3" id="KW-0687">Ribonucleoprotein</keyword>
<dbReference type="SUPFAM" id="SSF46911">
    <property type="entry name" value="Ribosomal protein S18"/>
    <property type="match status" value="1"/>
</dbReference>
<dbReference type="Pfam" id="PF01084">
    <property type="entry name" value="Ribosomal_S18"/>
    <property type="match status" value="1"/>
</dbReference>
<dbReference type="GO" id="GO:0005763">
    <property type="term" value="C:mitochondrial small ribosomal subunit"/>
    <property type="evidence" value="ECO:0007669"/>
    <property type="project" value="TreeGrafter"/>
</dbReference>
<dbReference type="GO" id="GO:0070181">
    <property type="term" value="F:small ribosomal subunit rRNA binding"/>
    <property type="evidence" value="ECO:0007669"/>
    <property type="project" value="TreeGrafter"/>
</dbReference>
<proteinExistence type="evidence at transcript level"/>